<gene>
    <name evidence="1" type="ORF">AM571_PC00016</name>
</gene>
<sequence length="69" mass="7450">MLLSPGNHCSCLQRSKKISLGTPHADNGVLTIKFPKDAEGCKGEHITDIEPDDPPCSYACYQSGRGTLF</sequence>
<dbReference type="EMBL" id="CP017244">
    <property type="protein sequence ID" value="APO77765.1"/>
    <property type="molecule type" value="Genomic_DNA"/>
</dbReference>
<accession>A0A1L5PCC4</accession>
<evidence type="ECO:0000313" key="1">
    <source>
        <dbReference type="EMBL" id="APO77765.1"/>
    </source>
</evidence>
<dbReference type="Proteomes" id="UP000185109">
    <property type="component" value="Plasmid pRsp8C3c"/>
</dbReference>
<keyword evidence="1" id="KW-0614">Plasmid</keyword>
<proteinExistence type="predicted"/>
<evidence type="ECO:0000313" key="2">
    <source>
        <dbReference type="Proteomes" id="UP000185109"/>
    </source>
</evidence>
<dbReference type="AlphaFoldDB" id="A0A1L5PCC4"/>
<name>A0A1L5PCC4_RHIET</name>
<organism evidence="1 2">
    <name type="scientific">Rhizobium etli 8C-3</name>
    <dbReference type="NCBI Taxonomy" id="538025"/>
    <lineage>
        <taxon>Bacteria</taxon>
        <taxon>Pseudomonadati</taxon>
        <taxon>Pseudomonadota</taxon>
        <taxon>Alphaproteobacteria</taxon>
        <taxon>Hyphomicrobiales</taxon>
        <taxon>Rhizobiaceae</taxon>
        <taxon>Rhizobium/Agrobacterium group</taxon>
        <taxon>Rhizobium</taxon>
    </lineage>
</organism>
<reference evidence="1 2" key="1">
    <citation type="submission" date="2016-09" db="EMBL/GenBank/DDBJ databases">
        <title>The complete genome sequences of Rhizobium gallicum, symbiovars gallicum and phaseoli, symbionts associated to common bean (Phaseolus vulgaris).</title>
        <authorList>
            <person name="Bustos P."/>
            <person name="Santamaria R.I."/>
            <person name="Perez-Carrascal O.M."/>
            <person name="Juarez S."/>
            <person name="Lozano L."/>
            <person name="Martinez-Flores I."/>
            <person name="Martinez-Romero E."/>
            <person name="Cevallos M."/>
            <person name="Romero D."/>
            <person name="Davila G."/>
            <person name="Gonzalez V."/>
        </authorList>
    </citation>
    <scope>NUCLEOTIDE SEQUENCE [LARGE SCALE GENOMIC DNA]</scope>
    <source>
        <strain evidence="1 2">8C-3</strain>
        <plasmid evidence="2">Plasmid prsp8c3c</plasmid>
    </source>
</reference>
<protein>
    <submittedName>
        <fullName evidence="1">Uncharacterized protein</fullName>
    </submittedName>
</protein>
<geneLocation type="plasmid" evidence="2">
    <name>prsp8c3c</name>
</geneLocation>